<dbReference type="Pfam" id="PF13480">
    <property type="entry name" value="Acetyltransf_6"/>
    <property type="match status" value="1"/>
</dbReference>
<dbReference type="PANTHER" id="PTHR36174">
    <property type="entry name" value="LIPID II:GLYCINE GLYCYLTRANSFERASE"/>
    <property type="match status" value="1"/>
</dbReference>
<dbReference type="InterPro" id="IPR016181">
    <property type="entry name" value="Acyl_CoA_acyltransferase"/>
</dbReference>
<proteinExistence type="predicted"/>
<dbReference type="Proteomes" id="UP000198762">
    <property type="component" value="Unassembled WGS sequence"/>
</dbReference>
<dbReference type="EMBL" id="FOHZ01000022">
    <property type="protein sequence ID" value="SET76792.1"/>
    <property type="molecule type" value="Genomic_DNA"/>
</dbReference>
<dbReference type="AlphaFoldDB" id="A0A1I0GZC8"/>
<dbReference type="OrthoDB" id="9773932at2"/>
<accession>A0A1I0GZC8</accession>
<dbReference type="Gene3D" id="3.40.630.30">
    <property type="match status" value="1"/>
</dbReference>
<evidence type="ECO:0000313" key="2">
    <source>
        <dbReference type="EMBL" id="SET76792.1"/>
    </source>
</evidence>
<dbReference type="PANTHER" id="PTHR36174:SF1">
    <property type="entry name" value="LIPID II:GLYCINE GLYCYLTRANSFERASE"/>
    <property type="match status" value="1"/>
</dbReference>
<protein>
    <submittedName>
        <fullName evidence="2">FemAB-related protein, PEP-CTERM system-associated</fullName>
    </submittedName>
</protein>
<sequence>MGAEEKFVSSTDDVEVVSTGIEEARAAGWDDYVSRHPDGTGYHYLAWLQSISEAYGHRPWCLVALSPGGDLAGVLPLCEFRIPLLGAHWVSLPFCDLGGPLASSHKAAAALREKAVELTRQRGGKGINLRLPGEPVDDQEEKTLAKVSMICALPESSDALFKSYKPKLRSQIRKAEKNGLRGEVTSRIDAIDAFYRVFSVNMHRLGSPVHSLGWFQSLQRSYGERMQTGLVWHGETVVGAGIVLINGTRASIPWASTLAEFNRLAPNMLLYWTLLAHVTDGGCHTFDFGRSTPGEGTYRFKKQWGAEPHALNWLDLKPDGEPEPARKSQQTGGLRNLLEATWRRLPLPVANLIGPGVRKYVSL</sequence>
<keyword evidence="3" id="KW-1185">Reference proteome</keyword>
<evidence type="ECO:0000313" key="3">
    <source>
        <dbReference type="Proteomes" id="UP000198762"/>
    </source>
</evidence>
<dbReference type="NCBIfam" id="TIGR03019">
    <property type="entry name" value="pepcterm_femAB"/>
    <property type="match status" value="1"/>
</dbReference>
<feature type="domain" description="BioF2-like acetyltransferase" evidence="1">
    <location>
        <begin position="165"/>
        <end position="302"/>
    </location>
</feature>
<dbReference type="InterPro" id="IPR050644">
    <property type="entry name" value="PG_Glycine_Bridge_Synth"/>
</dbReference>
<evidence type="ECO:0000259" key="1">
    <source>
        <dbReference type="Pfam" id="PF13480"/>
    </source>
</evidence>
<dbReference type="STRING" id="430453.SAMN04487962_12225"/>
<reference evidence="3" key="1">
    <citation type="submission" date="2016-10" db="EMBL/GenBank/DDBJ databases">
        <authorList>
            <person name="Varghese N."/>
            <person name="Submissions S."/>
        </authorList>
    </citation>
    <scope>NUCLEOTIDE SEQUENCE [LARGE SCALE GENOMIC DNA]</scope>
    <source>
        <strain evidence="3">CGMCC 1.6489</strain>
    </source>
</reference>
<organism evidence="2 3">
    <name type="scientific">Marinobacter segnicrescens</name>
    <dbReference type="NCBI Taxonomy" id="430453"/>
    <lineage>
        <taxon>Bacteria</taxon>
        <taxon>Pseudomonadati</taxon>
        <taxon>Pseudomonadota</taxon>
        <taxon>Gammaproteobacteria</taxon>
        <taxon>Pseudomonadales</taxon>
        <taxon>Marinobacteraceae</taxon>
        <taxon>Marinobacter</taxon>
    </lineage>
</organism>
<name>A0A1I0GZC8_9GAMM</name>
<dbReference type="InterPro" id="IPR017469">
    <property type="entry name" value="PEP-CTERM_FemAB-rel"/>
</dbReference>
<dbReference type="SUPFAM" id="SSF55729">
    <property type="entry name" value="Acyl-CoA N-acyltransferases (Nat)"/>
    <property type="match status" value="1"/>
</dbReference>
<dbReference type="InterPro" id="IPR038740">
    <property type="entry name" value="BioF2-like_GNAT_dom"/>
</dbReference>
<gene>
    <name evidence="2" type="ORF">SAMN04487962_12225</name>
</gene>